<dbReference type="InterPro" id="IPR019060">
    <property type="entry name" value="DUF2382"/>
</dbReference>
<name>A0ABV1RR30_9BACT</name>
<feature type="region of interest" description="Disordered" evidence="1">
    <location>
        <begin position="30"/>
        <end position="69"/>
    </location>
</feature>
<evidence type="ECO:0000259" key="2">
    <source>
        <dbReference type="Pfam" id="PF09557"/>
    </source>
</evidence>
<evidence type="ECO:0000256" key="1">
    <source>
        <dbReference type="SAM" id="MobiDB-lite"/>
    </source>
</evidence>
<dbReference type="PANTHER" id="PTHR38463:SF1">
    <property type="entry name" value="STRESS RESPONSE PROTEIN YSNF"/>
    <property type="match status" value="1"/>
</dbReference>
<organism evidence="3 4">
    <name type="scientific">Pontibacter populi</name>
    <dbReference type="NCBI Taxonomy" id="890055"/>
    <lineage>
        <taxon>Bacteria</taxon>
        <taxon>Pseudomonadati</taxon>
        <taxon>Bacteroidota</taxon>
        <taxon>Cytophagia</taxon>
        <taxon>Cytophagales</taxon>
        <taxon>Hymenobacteraceae</taxon>
        <taxon>Pontibacter</taxon>
    </lineage>
</organism>
<evidence type="ECO:0000313" key="3">
    <source>
        <dbReference type="EMBL" id="MER2996836.1"/>
    </source>
</evidence>
<dbReference type="InterPro" id="IPR052967">
    <property type="entry name" value="Stress_Response_Assoc"/>
</dbReference>
<proteinExistence type="predicted"/>
<keyword evidence="4" id="KW-1185">Reference proteome</keyword>
<protein>
    <submittedName>
        <fullName evidence="3">YsnF/AvaK domain-containing protein</fullName>
    </submittedName>
</protein>
<feature type="compositionally biased region" description="Basic and acidic residues" evidence="1">
    <location>
        <begin position="227"/>
        <end position="255"/>
    </location>
</feature>
<feature type="compositionally biased region" description="Basic and acidic residues" evidence="1">
    <location>
        <begin position="262"/>
        <end position="286"/>
    </location>
</feature>
<dbReference type="PANTHER" id="PTHR38463">
    <property type="entry name" value="STRESS RESPONSE PROTEIN YSNF"/>
    <property type="match status" value="1"/>
</dbReference>
<evidence type="ECO:0000313" key="4">
    <source>
        <dbReference type="Proteomes" id="UP001476807"/>
    </source>
</evidence>
<feature type="compositionally biased region" description="Polar residues" evidence="1">
    <location>
        <begin position="34"/>
        <end position="58"/>
    </location>
</feature>
<accession>A0ABV1RR30</accession>
<dbReference type="Proteomes" id="UP001476807">
    <property type="component" value="Unassembled WGS sequence"/>
</dbReference>
<dbReference type="RefSeq" id="WP_350411171.1">
    <property type="nucleotide sequence ID" value="NZ_JBEOKT010000003.1"/>
</dbReference>
<comment type="caution">
    <text evidence="3">The sequence shown here is derived from an EMBL/GenBank/DDBJ whole genome shotgun (WGS) entry which is preliminary data.</text>
</comment>
<feature type="domain" description="DUF2382" evidence="2">
    <location>
        <begin position="142"/>
        <end position="251"/>
    </location>
</feature>
<reference evidence="3 4" key="1">
    <citation type="submission" date="2024-06" db="EMBL/GenBank/DDBJ databases">
        <title>Pontibacter populi HYL7-15.</title>
        <authorList>
            <person name="Kim M.K."/>
        </authorList>
    </citation>
    <scope>NUCLEOTIDE SEQUENCE [LARGE SCALE GENOMIC DNA]</scope>
    <source>
        <strain evidence="3 4">HYL7-15</strain>
    </source>
</reference>
<dbReference type="Pfam" id="PF09557">
    <property type="entry name" value="DUF2382"/>
    <property type="match status" value="1"/>
</dbReference>
<feature type="region of interest" description="Disordered" evidence="1">
    <location>
        <begin position="227"/>
        <end position="286"/>
    </location>
</feature>
<gene>
    <name evidence="3" type="ORF">ABS362_04720</name>
</gene>
<sequence length="286" mass="32137">MAQTVIGIFEKGIDAQTAVQKLESNRIPSDHIDISNQSTSDKVTGTTDRGSDKVSSFFGSLFGSDNDETRKYSDVARKGWVVTVHADSRQEAENAAKTLDQCGAVDVDERARQFQGNTTGTATGRTGNINQPGNRNSDQSIPIIEEKMNVGKREVETGGMRLKSRIVERPVEEHMRLREEHVNVERNPVNRPASKRDMDNFKEGSIEMTERAEIPMVNKEARVVEEVRLSKDQTQREETVRGSVRKTEVDVDKMNPKNTNLRSDDELRRNDPNRKDLGNDPSKRGL</sequence>
<feature type="region of interest" description="Disordered" evidence="1">
    <location>
        <begin position="117"/>
        <end position="139"/>
    </location>
</feature>
<feature type="compositionally biased region" description="Low complexity" evidence="1">
    <location>
        <begin position="117"/>
        <end position="130"/>
    </location>
</feature>
<feature type="region of interest" description="Disordered" evidence="1">
    <location>
        <begin position="182"/>
        <end position="201"/>
    </location>
</feature>
<dbReference type="EMBL" id="JBEOKT010000003">
    <property type="protein sequence ID" value="MER2996836.1"/>
    <property type="molecule type" value="Genomic_DNA"/>
</dbReference>